<dbReference type="CDD" id="cd03352">
    <property type="entry name" value="LbH_LpxD"/>
    <property type="match status" value="1"/>
</dbReference>
<dbReference type="InterPro" id="IPR056729">
    <property type="entry name" value="GMPPB_C"/>
</dbReference>
<dbReference type="PANTHER" id="PTHR43378:SF2">
    <property type="entry name" value="UDP-3-O-ACYLGLUCOSAMINE N-ACYLTRANSFERASE 1, MITOCHONDRIAL-RELATED"/>
    <property type="match status" value="1"/>
</dbReference>
<evidence type="ECO:0000256" key="3">
    <source>
        <dbReference type="ARBA" id="ARBA00022679"/>
    </source>
</evidence>
<dbReference type="InterPro" id="IPR011004">
    <property type="entry name" value="Trimer_LpxA-like_sf"/>
</dbReference>
<keyword evidence="11" id="KW-1185">Reference proteome</keyword>
<dbReference type="Pfam" id="PF04613">
    <property type="entry name" value="LpxD"/>
    <property type="match status" value="1"/>
</dbReference>
<dbReference type="AlphaFoldDB" id="A0A0D6EW34"/>
<dbReference type="KEGG" id="mbat:BN1208_0773"/>
<evidence type="ECO:0000256" key="5">
    <source>
        <dbReference type="ARBA" id="ARBA00023098"/>
    </source>
</evidence>
<dbReference type="Gene3D" id="3.40.1390.10">
    <property type="entry name" value="MurE/MurF, N-terminal domain"/>
    <property type="match status" value="1"/>
</dbReference>
<dbReference type="HOGENOM" id="CLU_049865_0_1_4"/>
<evidence type="ECO:0000259" key="8">
    <source>
        <dbReference type="Pfam" id="PF04613"/>
    </source>
</evidence>
<dbReference type="InterPro" id="IPR007691">
    <property type="entry name" value="LpxD"/>
</dbReference>
<evidence type="ECO:0000256" key="7">
    <source>
        <dbReference type="HAMAP-Rule" id="MF_00523"/>
    </source>
</evidence>
<dbReference type="Pfam" id="PF25087">
    <property type="entry name" value="GMPPB_C"/>
    <property type="match status" value="1"/>
</dbReference>
<proteinExistence type="inferred from homology"/>
<dbReference type="HAMAP" id="MF_00523">
    <property type="entry name" value="LpxD"/>
    <property type="match status" value="1"/>
</dbReference>
<dbReference type="GO" id="GO:0016020">
    <property type="term" value="C:membrane"/>
    <property type="evidence" value="ECO:0007669"/>
    <property type="project" value="GOC"/>
</dbReference>
<dbReference type="STRING" id="1581557.BN1208_0773"/>
<dbReference type="Proteomes" id="UP000064007">
    <property type="component" value="Chromosome 1"/>
</dbReference>
<dbReference type="Pfam" id="PF00132">
    <property type="entry name" value="Hexapep"/>
    <property type="match status" value="1"/>
</dbReference>
<keyword evidence="4 7" id="KW-0677">Repeat</keyword>
<sequence length="325" mass="34428">MGHTITSGDLVKKLGGELIGDSNILINSVASLETAHKNSISFFNNPRYKDLLKTTKAAVVIIDRDDLPDRSGTSIVIDNPYLYFAKVSQLLNPSKSLKKEVHKSAIIHPSCKLGQDIYIGPNVVIDENVSIDDDVVIHAGSMIEADSVIGKASVIHPHVVIKANTVIGKNCTIYAGCVIGSDGFGYAKGDSKWLAIPQIGRVILGDNVDIGSNSTIDRGALDDTIISSGVKIDNLVQIGHNCMIGENTIIAGCVGIAGSAKIGKNCAIGGAAMILGHLSITDDVTISPGSMITRSIKTSGTYTALMPFQNHEAWLKTAAKIRRLK</sequence>
<evidence type="ECO:0000256" key="2">
    <source>
        <dbReference type="ARBA" id="ARBA00022556"/>
    </source>
</evidence>
<comment type="similarity">
    <text evidence="7">Belongs to the transferase hexapeptide repeat family. LpxD subfamily.</text>
</comment>
<dbReference type="GO" id="GO:0009245">
    <property type="term" value="P:lipid A biosynthetic process"/>
    <property type="evidence" value="ECO:0007669"/>
    <property type="project" value="UniProtKB-UniRule"/>
</dbReference>
<dbReference type="RefSeq" id="WP_046488055.1">
    <property type="nucleotide sequence ID" value="NZ_LN827929.1"/>
</dbReference>
<dbReference type="UniPathway" id="UPA00973"/>
<comment type="catalytic activity">
    <reaction evidence="7">
        <text>a UDP-3-O-[(3R)-3-hydroxyacyl]-alpha-D-glucosamine + a (3R)-hydroxyacyl-[ACP] = a UDP-2-N,3-O-bis[(3R)-3-hydroxyacyl]-alpha-D-glucosamine + holo-[ACP] + H(+)</text>
        <dbReference type="Rhea" id="RHEA:53836"/>
        <dbReference type="Rhea" id="RHEA-COMP:9685"/>
        <dbReference type="Rhea" id="RHEA-COMP:9945"/>
        <dbReference type="ChEBI" id="CHEBI:15378"/>
        <dbReference type="ChEBI" id="CHEBI:64479"/>
        <dbReference type="ChEBI" id="CHEBI:78827"/>
        <dbReference type="ChEBI" id="CHEBI:137740"/>
        <dbReference type="ChEBI" id="CHEBI:137748"/>
        <dbReference type="EC" id="2.3.1.191"/>
    </reaction>
</comment>
<evidence type="ECO:0000313" key="11">
    <source>
        <dbReference type="Proteomes" id="UP000064007"/>
    </source>
</evidence>
<dbReference type="InterPro" id="IPR001451">
    <property type="entry name" value="Hexapep"/>
</dbReference>
<evidence type="ECO:0000259" key="9">
    <source>
        <dbReference type="Pfam" id="PF25087"/>
    </source>
</evidence>
<dbReference type="Pfam" id="PF14602">
    <property type="entry name" value="Hexapep_2"/>
    <property type="match status" value="2"/>
</dbReference>
<evidence type="ECO:0000256" key="6">
    <source>
        <dbReference type="ARBA" id="ARBA00023315"/>
    </source>
</evidence>
<dbReference type="NCBIfam" id="TIGR01853">
    <property type="entry name" value="lipid_A_lpxD"/>
    <property type="match status" value="1"/>
</dbReference>
<dbReference type="EC" id="2.3.1.191" evidence="7"/>
<keyword evidence="5 7" id="KW-0443">Lipid metabolism</keyword>
<comment type="pathway">
    <text evidence="7">Bacterial outer membrane biogenesis; LPS lipid A biosynthesis.</text>
</comment>
<accession>A0A0D6EW34</accession>
<dbReference type="Gene3D" id="2.160.10.10">
    <property type="entry name" value="Hexapeptide repeat proteins"/>
    <property type="match status" value="1"/>
</dbReference>
<comment type="function">
    <text evidence="7">Catalyzes the N-acylation of UDP-3-O-acylglucosamine using 3-hydroxyacyl-ACP as the acyl donor. Is involved in the biosynthesis of lipid A, a phosphorylated glycolipid that anchors the lipopolysaccharide to the outer membrane of the cell.</text>
</comment>
<gene>
    <name evidence="7 10" type="primary">lpxD</name>
    <name evidence="10" type="ORF">BN1208_0773</name>
</gene>
<keyword evidence="6 7" id="KW-0012">Acyltransferase</keyword>
<name>A0A0D6EW34_9PROT</name>
<dbReference type="PANTHER" id="PTHR43378">
    <property type="entry name" value="UDP-3-O-ACYLGLUCOSAMINE N-ACYLTRANSFERASE"/>
    <property type="match status" value="1"/>
</dbReference>
<protein>
    <recommendedName>
        <fullName evidence="7">UDP-3-O-acylglucosamine N-acyltransferase</fullName>
        <ecNumber evidence="7">2.3.1.191</ecNumber>
    </recommendedName>
</protein>
<keyword evidence="3 7" id="KW-0808">Transferase</keyword>
<dbReference type="InterPro" id="IPR020573">
    <property type="entry name" value="UDP_GlcNAc_AcTrfase_non-rep"/>
</dbReference>
<dbReference type="SUPFAM" id="SSF51161">
    <property type="entry name" value="Trimeric LpxA-like enzymes"/>
    <property type="match status" value="1"/>
</dbReference>
<dbReference type="GO" id="GO:0016410">
    <property type="term" value="F:N-acyltransferase activity"/>
    <property type="evidence" value="ECO:0007669"/>
    <property type="project" value="InterPro"/>
</dbReference>
<dbReference type="NCBIfam" id="NF002060">
    <property type="entry name" value="PRK00892.1"/>
    <property type="match status" value="1"/>
</dbReference>
<evidence type="ECO:0000256" key="4">
    <source>
        <dbReference type="ARBA" id="ARBA00022737"/>
    </source>
</evidence>
<evidence type="ECO:0000313" key="10">
    <source>
        <dbReference type="EMBL" id="CEZ19659.1"/>
    </source>
</evidence>
<dbReference type="OrthoDB" id="9784739at2"/>
<feature type="domain" description="UDP-3-O-[3-hydroxymyristoyl] glucosamine N-acyltransferase non-repeat region" evidence="8">
    <location>
        <begin position="24"/>
        <end position="90"/>
    </location>
</feature>
<dbReference type="EMBL" id="LN827929">
    <property type="protein sequence ID" value="CEZ19659.1"/>
    <property type="molecule type" value="Genomic_DNA"/>
</dbReference>
<comment type="subunit">
    <text evidence="7">Homotrimer.</text>
</comment>
<keyword evidence="1 7" id="KW-0444">Lipid biosynthesis</keyword>
<keyword evidence="2 7" id="KW-0441">Lipid A biosynthesis</keyword>
<reference evidence="11" key="1">
    <citation type="submission" date="2014-12" db="EMBL/GenBank/DDBJ databases">
        <authorList>
            <person name="Salcher M.M."/>
        </authorList>
    </citation>
    <scope>NUCLEOTIDE SEQUENCE [LARGE SCALE GENOMIC DNA]</scope>
    <source>
        <strain evidence="11">MMS-10A-171</strain>
    </source>
</reference>
<evidence type="ECO:0000256" key="1">
    <source>
        <dbReference type="ARBA" id="ARBA00022516"/>
    </source>
</evidence>
<organism evidence="10 11">
    <name type="scientific">Candidatus Methylopumilus planktonicus</name>
    <dbReference type="NCBI Taxonomy" id="1581557"/>
    <lineage>
        <taxon>Bacteria</taxon>
        <taxon>Pseudomonadati</taxon>
        <taxon>Pseudomonadota</taxon>
        <taxon>Betaproteobacteria</taxon>
        <taxon>Nitrosomonadales</taxon>
        <taxon>Methylophilaceae</taxon>
        <taxon>Candidatus Methylopumilus</taxon>
    </lineage>
</organism>
<dbReference type="GO" id="GO:0103118">
    <property type="term" value="F:UDP-3-O-[(3R)-3-hydroxyacyl]-glucosamine N-acyltransferase activity"/>
    <property type="evidence" value="ECO:0007669"/>
    <property type="project" value="UniProtKB-EC"/>
</dbReference>
<feature type="active site" description="Proton acceptor" evidence="7">
    <location>
        <position position="240"/>
    </location>
</feature>
<feature type="domain" description="Mannose-1-phosphate guanyltransferase C-terminal" evidence="9">
    <location>
        <begin position="101"/>
        <end position="179"/>
    </location>
</feature>